<evidence type="ECO:0000256" key="5">
    <source>
        <dbReference type="ARBA" id="ARBA00022692"/>
    </source>
</evidence>
<dbReference type="Pfam" id="PF00122">
    <property type="entry name" value="E1-E2_ATPase"/>
    <property type="match status" value="1"/>
</dbReference>
<dbReference type="GO" id="GO:0016887">
    <property type="term" value="F:ATP hydrolysis activity"/>
    <property type="evidence" value="ECO:0007669"/>
    <property type="project" value="InterPro"/>
</dbReference>
<dbReference type="GO" id="GO:0008554">
    <property type="term" value="F:P-type sodium transporter activity"/>
    <property type="evidence" value="ECO:0007669"/>
    <property type="project" value="UniProtKB-EC"/>
</dbReference>
<dbReference type="SUPFAM" id="SSF81660">
    <property type="entry name" value="Metal cation-transporting ATPase, ATP-binding domain N"/>
    <property type="match status" value="1"/>
</dbReference>
<comment type="caution">
    <text evidence="25">The sequence shown here is derived from an EMBL/GenBank/DDBJ whole genome shotgun (WGS) entry which is preliminary data.</text>
</comment>
<dbReference type="InterPro" id="IPR023299">
    <property type="entry name" value="ATPase_P-typ_cyto_dom_N"/>
</dbReference>
<comment type="catalytic activity">
    <reaction evidence="16">
        <text>Na(+)(in) + ATP + H2O = Na(+)(out) + ADP + phosphate + H(+)</text>
        <dbReference type="Rhea" id="RHEA:14633"/>
        <dbReference type="ChEBI" id="CHEBI:15377"/>
        <dbReference type="ChEBI" id="CHEBI:15378"/>
        <dbReference type="ChEBI" id="CHEBI:29101"/>
        <dbReference type="ChEBI" id="CHEBI:30616"/>
        <dbReference type="ChEBI" id="CHEBI:43474"/>
        <dbReference type="ChEBI" id="CHEBI:456216"/>
        <dbReference type="EC" id="7.2.2.3"/>
    </reaction>
    <physiologicalReaction direction="left-to-right" evidence="16">
        <dbReference type="Rhea" id="RHEA:14634"/>
    </physiologicalReaction>
</comment>
<keyword evidence="4" id="KW-0597">Phosphoprotein</keyword>
<dbReference type="EC" id="7.6.2.1" evidence="20"/>
<dbReference type="FunFam" id="3.40.1110.10:FF:000087">
    <property type="entry name" value="Phospholipid-transporting ATPase"/>
    <property type="match status" value="1"/>
</dbReference>
<evidence type="ECO:0000256" key="9">
    <source>
        <dbReference type="ARBA" id="ARBA00022842"/>
    </source>
</evidence>
<comment type="subcellular location">
    <subcellularLocation>
        <location evidence="2">Endomembrane system</location>
    </subcellularLocation>
    <subcellularLocation>
        <location evidence="1 20">Membrane</location>
        <topology evidence="1 20">Multi-pass membrane protein</topology>
    </subcellularLocation>
</comment>
<dbReference type="Proteomes" id="UP000053237">
    <property type="component" value="Unassembled WGS sequence"/>
</dbReference>
<keyword evidence="12" id="KW-0915">Sodium</keyword>
<dbReference type="PANTHER" id="PTHR24092">
    <property type="entry name" value="PROBABLE PHOSPHOLIPID-TRANSPORTING ATPASE"/>
    <property type="match status" value="1"/>
</dbReference>
<evidence type="ECO:0000256" key="11">
    <source>
        <dbReference type="ARBA" id="ARBA00022989"/>
    </source>
</evidence>
<dbReference type="InterPro" id="IPR001757">
    <property type="entry name" value="P_typ_ATPase"/>
</dbReference>
<feature type="transmembrane region" description="Helical" evidence="20">
    <location>
        <begin position="165"/>
        <end position="185"/>
    </location>
</feature>
<evidence type="ECO:0000256" key="18">
    <source>
        <dbReference type="PIRSR" id="PIRSR606539-2"/>
    </source>
</evidence>
<dbReference type="Gene3D" id="3.40.1110.10">
    <property type="entry name" value="Calcium-transporting ATPase, cytoplasmic domain N"/>
    <property type="match status" value="1"/>
</dbReference>
<dbReference type="InterPro" id="IPR018303">
    <property type="entry name" value="ATPase_P-typ_P_site"/>
</dbReference>
<evidence type="ECO:0000256" key="20">
    <source>
        <dbReference type="RuleBase" id="RU362033"/>
    </source>
</evidence>
<reference evidence="25 26" key="1">
    <citation type="submission" date="2012-05" db="EMBL/GenBank/DDBJ databases">
        <title>Recombination and specialization in a pathogen metapopulation.</title>
        <authorList>
            <person name="Gardiner A."/>
            <person name="Kemen E."/>
            <person name="Schultz-Larsen T."/>
            <person name="MacLean D."/>
            <person name="Van Oosterhout C."/>
            <person name="Jones J.D.G."/>
        </authorList>
    </citation>
    <scope>NUCLEOTIDE SEQUENCE [LARGE SCALE GENOMIC DNA]</scope>
    <source>
        <strain evidence="25 26">Ac Nc2</strain>
    </source>
</reference>
<feature type="binding site" evidence="18">
    <location>
        <position position="1274"/>
    </location>
    <ligand>
        <name>ATP</name>
        <dbReference type="ChEBI" id="CHEBI:30616"/>
    </ligand>
</feature>
<dbReference type="SUPFAM" id="SSF56784">
    <property type="entry name" value="HAD-like"/>
    <property type="match status" value="1"/>
</dbReference>
<comment type="similarity">
    <text evidence="3 20">Belongs to the cation transport ATPase (P-type) (TC 3.A.3) family. Type IV subfamily.</text>
</comment>
<feature type="binding site" evidence="18">
    <location>
        <position position="739"/>
    </location>
    <ligand>
        <name>ATP</name>
        <dbReference type="ChEBI" id="CHEBI:30616"/>
    </ligand>
</feature>
<feature type="binding site" evidence="18">
    <location>
        <position position="1037"/>
    </location>
    <ligand>
        <name>ATP</name>
        <dbReference type="ChEBI" id="CHEBI:30616"/>
    </ligand>
</feature>
<evidence type="ECO:0000256" key="16">
    <source>
        <dbReference type="ARBA" id="ARBA00049499"/>
    </source>
</evidence>
<evidence type="ECO:0000256" key="15">
    <source>
        <dbReference type="ARBA" id="ARBA00034036"/>
    </source>
</evidence>
<keyword evidence="14" id="KW-0813">Transport</keyword>
<feature type="domain" description="P-type ATPase A" evidence="22">
    <location>
        <begin position="439"/>
        <end position="486"/>
    </location>
</feature>
<dbReference type="InterPro" id="IPR032630">
    <property type="entry name" value="P_typ_ATPase_c"/>
</dbReference>
<comment type="catalytic activity">
    <reaction evidence="15 20">
        <text>ATP + H2O + phospholipidSide 1 = ADP + phosphate + phospholipidSide 2.</text>
        <dbReference type="EC" id="7.6.2.1"/>
    </reaction>
</comment>
<keyword evidence="14" id="KW-0406">Ion transport</keyword>
<dbReference type="InterPro" id="IPR023214">
    <property type="entry name" value="HAD_sf"/>
</dbReference>
<evidence type="ECO:0000259" key="22">
    <source>
        <dbReference type="Pfam" id="PF00122"/>
    </source>
</evidence>
<dbReference type="Pfam" id="PF16212">
    <property type="entry name" value="PhoLip_ATPase_C"/>
    <property type="match status" value="1"/>
</dbReference>
<feature type="active site" description="4-aspartylphosphate intermediate" evidence="17">
    <location>
        <position position="737"/>
    </location>
</feature>
<dbReference type="GO" id="GO:0000287">
    <property type="term" value="F:magnesium ion binding"/>
    <property type="evidence" value="ECO:0007669"/>
    <property type="project" value="UniProtKB-UniRule"/>
</dbReference>
<dbReference type="STRING" id="65357.A0A024G5S6"/>
<evidence type="ECO:0000256" key="4">
    <source>
        <dbReference type="ARBA" id="ARBA00022553"/>
    </source>
</evidence>
<feature type="compositionally biased region" description="Polar residues" evidence="21">
    <location>
        <begin position="1"/>
        <end position="20"/>
    </location>
</feature>
<feature type="transmembrane region" description="Helical" evidence="20">
    <location>
        <begin position="1488"/>
        <end position="1512"/>
    </location>
</feature>
<evidence type="ECO:0000256" key="10">
    <source>
        <dbReference type="ARBA" id="ARBA00022967"/>
    </source>
</evidence>
<feature type="region of interest" description="Disordered" evidence="21">
    <location>
        <begin position="1121"/>
        <end position="1161"/>
    </location>
</feature>
<feature type="binding site" evidence="18">
    <location>
        <position position="1036"/>
    </location>
    <ligand>
        <name>ATP</name>
        <dbReference type="ChEBI" id="CHEBI:30616"/>
    </ligand>
</feature>
<feature type="transmembrane region" description="Helical" evidence="20">
    <location>
        <begin position="626"/>
        <end position="647"/>
    </location>
</feature>
<feature type="binding site" evidence="19">
    <location>
        <position position="1271"/>
    </location>
    <ligand>
        <name>Mg(2+)</name>
        <dbReference type="ChEBI" id="CHEBI:18420"/>
    </ligand>
</feature>
<feature type="binding site" evidence="18">
    <location>
        <position position="738"/>
    </location>
    <ligand>
        <name>ATP</name>
        <dbReference type="ChEBI" id="CHEBI:30616"/>
    </ligand>
</feature>
<feature type="binding site" evidence="19">
    <location>
        <position position="739"/>
    </location>
    <ligand>
        <name>Mg(2+)</name>
        <dbReference type="ChEBI" id="CHEBI:18420"/>
    </ligand>
</feature>
<dbReference type="FunFam" id="3.40.50.1000:FF:000001">
    <property type="entry name" value="Phospholipid-transporting ATPase IC"/>
    <property type="match status" value="1"/>
</dbReference>
<dbReference type="GO" id="GO:0005524">
    <property type="term" value="F:ATP binding"/>
    <property type="evidence" value="ECO:0007669"/>
    <property type="project" value="UniProtKB-UniRule"/>
</dbReference>
<feature type="binding site" evidence="19">
    <location>
        <position position="737"/>
    </location>
    <ligand>
        <name>Mg(2+)</name>
        <dbReference type="ChEBI" id="CHEBI:18420"/>
    </ligand>
</feature>
<feature type="transmembrane region" description="Helical" evidence="20">
    <location>
        <begin position="1328"/>
        <end position="1349"/>
    </location>
</feature>
<proteinExistence type="inferred from homology"/>
<feature type="transmembrane region" description="Helical" evidence="20">
    <location>
        <begin position="667"/>
        <end position="690"/>
    </location>
</feature>
<dbReference type="Pfam" id="PF16209">
    <property type="entry name" value="PhoLip_ATPase_N"/>
    <property type="match status" value="1"/>
</dbReference>
<keyword evidence="13 20" id="KW-0472">Membrane</keyword>
<evidence type="ECO:0000256" key="2">
    <source>
        <dbReference type="ARBA" id="ARBA00004308"/>
    </source>
</evidence>
<keyword evidence="14" id="KW-0739">Sodium transport</keyword>
<dbReference type="Pfam" id="PF13246">
    <property type="entry name" value="Cation_ATPase"/>
    <property type="match status" value="1"/>
</dbReference>
<keyword evidence="6 19" id="KW-0479">Metal-binding</keyword>
<feature type="region of interest" description="Disordered" evidence="21">
    <location>
        <begin position="288"/>
        <end position="313"/>
    </location>
</feature>
<feature type="region of interest" description="Disordered" evidence="21">
    <location>
        <begin position="1"/>
        <end position="45"/>
    </location>
</feature>
<feature type="transmembrane region" description="Helical" evidence="20">
    <location>
        <begin position="1532"/>
        <end position="1552"/>
    </location>
</feature>
<sequence>MIDLNLQSSPTCEAGSSTTPYHLETESAGDSGEKKDKTFNAKERRHEDLSNVEVSKERNDPCNIISLRYRADSMTDSALSETDVKNTEDKVWGFFEKVFCFLKGLTIYQTRRRLKLIIVWQAGICTFRIIPILLGVSYRSTVPVVILYITLIFGWHGTKFLVPRFLLLYKIGMQVSLLIDAIWYLKGYNGKLTSVSEGTALLMQSLFSVILSFLNIGGLLYGWKLRRLVKIAESSREFDRAALATMVPPVDAQLHSSVDGAFSRLTKSADQEDDEADHKASRRVITVGSRQSSRCEEQSTLSRSLKSTEDDSTWQQTLENRSMDTSKQQTQASFPSNLVESSKYTLLNFPFVFLKMQFSRLANIYTTMVVMLCFFSFSPVSPISSLTPLLIVFATSAIKDFTEDLRRKKSDEKVNSRPAHLVRYDPDSVQGSALSQIEATWKDIRVGDIVLLRDGEEVPADCILLATSRQDGRCYVETANLDGETNLKIRSVVPLTKHFLTAEDILQQHQLYVECDEPNKDLFSFDGILKLHNRRENASNVYCCRKSDGSQQRNSDSFSNAFNTAVCDDEKMASLNIENLILRGSESRNATWTMGLVIYTGKDTKIMLNSSGVPLKRSSVEKSLDTMFVLVLLLLFGISIACTLGNNDWDLDPGTTASLWYLGLGEANSYIFLSYVILFNNLIPLSMYVTMEGVRFVHARFIENDLEMYDAATDTPAQVRNSNINEDLGQIQYIFSDKTGTLTRNEMVFAKCTIAGLRYNDVDASVHGQTEFGSCAGTRFTDQRLLARLNANHSTKECIHEFLLLLTICNTVIPEVSGTNCPESNELTDQNCHVTDNVKSSPHASHVLRYNAASPDELALVLAAKELDYVLAGRDGSFCHTCIQGQSMMFEILHVLEFNSDRKRMSVIARHPDGRIVLYCKGADDVIFDLLSKSQPQGVAHVTRGHLQEYASEGLRTLTAAMRVLPQEEYDRWRVLYREAEMSMYGRAGKISKVSAMIEVDLTLLGATAIEDRLQEGAEECITSLRKAGIKFWVLTGDKKETAISIGMSSQVIDDDMDVIVLGQRDKVSLRSRLEELYVELVDDKWGSDENASVTMVLVEAAKKAGQMLYEVLHQAIVGRDQQTEQRRRRRRVRNRDDIQNENEFNVQASQSGHHSALGDKTEGRNELFDEVYSVGMDHGLGDQVFEPQAQAGKTEEFHDEDVGYAMVIDGQTLSLVLDNDIKYLFLAVATQCKSVICCRCSPSQKAAVVKLVTEPTLMFSPGNISLAIGDGANDVPMIQAANVGVGISGKEGRQAVLSSDYSFAQFRFLKRLLLVHGNYSYKRISKLILFSFMKNVALSLSNFFLATYSMYSGVLMYFGIFFTLYNALFTTIPIVVIAMYNQDVSPAVLMQYPSLYVNGLRNRSFNWITFFGWCGLGMWHAYAIYAITFFTNGFVVYYFANDEHGPTDFGEEDVGLWACGVAAYTYLITASTAQVALMTSNWTRTNVIATVGTLLFYYLFAAFFCNVYGWTGGDIYEIGTAYSTLNKLVKTAWFWFGLVLVAIVAVLPNYIAKTGRVLFYPEPADLMREWNRLKRKRDATEWKPAQEVESPRLVRNATGFAFSNCPQESEMVFTQRNGFSDTYSDSPTKETLLLSRSDTQ</sequence>
<evidence type="ECO:0000256" key="12">
    <source>
        <dbReference type="ARBA" id="ARBA00023053"/>
    </source>
</evidence>
<dbReference type="NCBIfam" id="TIGR01652">
    <property type="entry name" value="ATPase-Plipid"/>
    <property type="match status" value="1"/>
</dbReference>
<keyword evidence="11 20" id="KW-1133">Transmembrane helix</keyword>
<feature type="binding site" evidence="18">
    <location>
        <position position="857"/>
    </location>
    <ligand>
        <name>ATP</name>
        <dbReference type="ChEBI" id="CHEBI:30616"/>
    </ligand>
</feature>
<keyword evidence="8 18" id="KW-0067">ATP-binding</keyword>
<dbReference type="PROSITE" id="PS00154">
    <property type="entry name" value="ATPASE_E1_E2"/>
    <property type="match status" value="1"/>
</dbReference>
<dbReference type="InterPro" id="IPR006539">
    <property type="entry name" value="P-type_ATPase_IV"/>
</dbReference>
<evidence type="ECO:0000256" key="8">
    <source>
        <dbReference type="ARBA" id="ARBA00022840"/>
    </source>
</evidence>
<dbReference type="NCBIfam" id="TIGR01494">
    <property type="entry name" value="ATPase_P-type"/>
    <property type="match status" value="1"/>
</dbReference>
<keyword evidence="5 20" id="KW-0812">Transmembrane</keyword>
<dbReference type="InterPro" id="IPR036412">
    <property type="entry name" value="HAD-like_sf"/>
</dbReference>
<feature type="binding site" evidence="18">
    <location>
        <position position="737"/>
    </location>
    <ligand>
        <name>ATP</name>
        <dbReference type="ChEBI" id="CHEBI:30616"/>
    </ligand>
</feature>
<evidence type="ECO:0000256" key="3">
    <source>
        <dbReference type="ARBA" id="ARBA00008109"/>
    </source>
</evidence>
<accession>A0A024G5S6</accession>
<evidence type="ECO:0000256" key="21">
    <source>
        <dbReference type="SAM" id="MobiDB-lite"/>
    </source>
</evidence>
<feature type="compositionally biased region" description="Polar residues" evidence="21">
    <location>
        <begin position="288"/>
        <end position="305"/>
    </location>
</feature>
<dbReference type="GO" id="GO:0005886">
    <property type="term" value="C:plasma membrane"/>
    <property type="evidence" value="ECO:0007669"/>
    <property type="project" value="TreeGrafter"/>
</dbReference>
<feature type="binding site" evidence="18">
    <location>
        <position position="1275"/>
    </location>
    <ligand>
        <name>ATP</name>
        <dbReference type="ChEBI" id="CHEBI:30616"/>
    </ligand>
</feature>
<evidence type="ECO:0000259" key="23">
    <source>
        <dbReference type="Pfam" id="PF16209"/>
    </source>
</evidence>
<feature type="transmembrane region" description="Helical" evidence="20">
    <location>
        <begin position="1455"/>
        <end position="1476"/>
    </location>
</feature>
<organism evidence="25 26">
    <name type="scientific">Albugo candida</name>
    <dbReference type="NCBI Taxonomy" id="65357"/>
    <lineage>
        <taxon>Eukaryota</taxon>
        <taxon>Sar</taxon>
        <taxon>Stramenopiles</taxon>
        <taxon>Oomycota</taxon>
        <taxon>Peronosporomycetes</taxon>
        <taxon>Albuginales</taxon>
        <taxon>Albuginaceae</taxon>
        <taxon>Albugo</taxon>
    </lineage>
</organism>
<feature type="compositionally biased region" description="Basic and acidic residues" evidence="21">
    <location>
        <begin position="31"/>
        <end position="45"/>
    </location>
</feature>
<dbReference type="InterPro" id="IPR023298">
    <property type="entry name" value="ATPase_P-typ_TM_dom_sf"/>
</dbReference>
<evidence type="ECO:0000313" key="25">
    <source>
        <dbReference type="EMBL" id="CCI42117.1"/>
    </source>
</evidence>
<keyword evidence="26" id="KW-1185">Reference proteome</keyword>
<dbReference type="EMBL" id="CAIX01000029">
    <property type="protein sequence ID" value="CCI42117.1"/>
    <property type="molecule type" value="Genomic_DNA"/>
</dbReference>
<feature type="compositionally biased region" description="Polar residues" evidence="21">
    <location>
        <begin position="1142"/>
        <end position="1154"/>
    </location>
</feature>
<dbReference type="PRINTS" id="PR00119">
    <property type="entry name" value="CATATPASE"/>
</dbReference>
<dbReference type="InterPro" id="IPR032631">
    <property type="entry name" value="P-type_ATPase_N"/>
</dbReference>
<evidence type="ECO:0000256" key="13">
    <source>
        <dbReference type="ARBA" id="ARBA00023136"/>
    </source>
</evidence>
<protein>
    <recommendedName>
        <fullName evidence="20">Phospholipid-transporting ATPase</fullName>
        <ecNumber evidence="20">7.6.2.1</ecNumber>
    </recommendedName>
</protein>
<feature type="transmembrane region" description="Helical" evidence="20">
    <location>
        <begin position="205"/>
        <end position="223"/>
    </location>
</feature>
<evidence type="ECO:0000256" key="6">
    <source>
        <dbReference type="ARBA" id="ARBA00022723"/>
    </source>
</evidence>
<feature type="binding site" evidence="19">
    <location>
        <position position="1275"/>
    </location>
    <ligand>
        <name>Mg(2+)</name>
        <dbReference type="ChEBI" id="CHEBI:18420"/>
    </ligand>
</feature>
<dbReference type="InterPro" id="IPR008250">
    <property type="entry name" value="ATPase_P-typ_transduc_dom_A_sf"/>
</dbReference>
<feature type="binding site" evidence="18">
    <location>
        <position position="898"/>
    </location>
    <ligand>
        <name>ATP</name>
        <dbReference type="ChEBI" id="CHEBI:30616"/>
    </ligand>
</feature>
<dbReference type="PANTHER" id="PTHR24092:SF216">
    <property type="entry name" value="P-TYPE PHOSPHOLIPID TRANSPORTER"/>
    <property type="match status" value="1"/>
</dbReference>
<dbReference type="Gene3D" id="3.40.50.1000">
    <property type="entry name" value="HAD superfamily/HAD-like"/>
    <property type="match status" value="1"/>
</dbReference>
<dbReference type="GO" id="GO:0045332">
    <property type="term" value="P:phospholipid translocation"/>
    <property type="evidence" value="ECO:0007669"/>
    <property type="project" value="TreeGrafter"/>
</dbReference>
<evidence type="ECO:0000256" key="14">
    <source>
        <dbReference type="ARBA" id="ARBA00023201"/>
    </source>
</evidence>
<gene>
    <name evidence="25" type="ORF">BN9_029010</name>
</gene>
<feature type="transmembrane region" description="Helical" evidence="20">
    <location>
        <begin position="361"/>
        <end position="377"/>
    </location>
</feature>
<feature type="transmembrane region" description="Helical" evidence="20">
    <location>
        <begin position="1411"/>
        <end position="1440"/>
    </location>
</feature>
<dbReference type="Gene3D" id="2.70.150.10">
    <property type="entry name" value="Calcium-transporting ATPase, cytoplasmic transduction domain A"/>
    <property type="match status" value="1"/>
</dbReference>
<dbReference type="SUPFAM" id="SSF81665">
    <property type="entry name" value="Calcium ATPase, transmembrane domain M"/>
    <property type="match status" value="1"/>
</dbReference>
<evidence type="ECO:0000256" key="7">
    <source>
        <dbReference type="ARBA" id="ARBA00022741"/>
    </source>
</evidence>
<feature type="transmembrane region" description="Helical" evidence="20">
    <location>
        <begin position="116"/>
        <end position="134"/>
    </location>
</feature>
<evidence type="ECO:0000256" key="19">
    <source>
        <dbReference type="PIRSR" id="PIRSR606539-3"/>
    </source>
</evidence>
<dbReference type="InParanoid" id="A0A024G5S6"/>
<dbReference type="SUPFAM" id="SSF81653">
    <property type="entry name" value="Calcium ATPase, transduction domain A"/>
    <property type="match status" value="1"/>
</dbReference>
<feature type="binding site" evidence="18">
    <location>
        <position position="1246"/>
    </location>
    <ligand>
        <name>ATP</name>
        <dbReference type="ChEBI" id="CHEBI:30616"/>
    </ligand>
</feature>
<feature type="domain" description="P-type ATPase N-terminal" evidence="23">
    <location>
        <begin position="326"/>
        <end position="385"/>
    </location>
</feature>
<dbReference type="OrthoDB" id="377733at2759"/>
<feature type="domain" description="P-type ATPase C-terminal" evidence="24">
    <location>
        <begin position="1297"/>
        <end position="1562"/>
    </location>
</feature>
<name>A0A024G5S6_9STRA</name>
<evidence type="ECO:0000256" key="17">
    <source>
        <dbReference type="PIRSR" id="PIRSR606539-1"/>
    </source>
</evidence>
<feature type="transmembrane region" description="Helical" evidence="20">
    <location>
        <begin position="140"/>
        <end position="158"/>
    </location>
</feature>
<keyword evidence="7 18" id="KW-0547">Nucleotide-binding</keyword>
<keyword evidence="9 19" id="KW-0460">Magnesium</keyword>
<feature type="binding site" evidence="18">
    <location>
        <position position="1038"/>
    </location>
    <ligand>
        <name>ATP</name>
        <dbReference type="ChEBI" id="CHEBI:30616"/>
    </ligand>
</feature>
<feature type="binding site" evidence="18">
    <location>
        <position position="1240"/>
    </location>
    <ligand>
        <name>ATP</name>
        <dbReference type="ChEBI" id="CHEBI:30616"/>
    </ligand>
</feature>
<feature type="transmembrane region" description="Helical" evidence="20">
    <location>
        <begin position="1355"/>
        <end position="1381"/>
    </location>
</feature>
<evidence type="ECO:0000259" key="24">
    <source>
        <dbReference type="Pfam" id="PF16212"/>
    </source>
</evidence>
<feature type="binding site" evidence="18">
    <location>
        <position position="921"/>
    </location>
    <ligand>
        <name>ATP</name>
        <dbReference type="ChEBI" id="CHEBI:30616"/>
    </ligand>
</feature>
<keyword evidence="10 20" id="KW-1278">Translocase</keyword>
<dbReference type="InterPro" id="IPR059000">
    <property type="entry name" value="ATPase_P-type_domA"/>
</dbReference>
<feature type="binding site" evidence="18">
    <location>
        <position position="956"/>
    </location>
    <ligand>
        <name>ATP</name>
        <dbReference type="ChEBI" id="CHEBI:30616"/>
    </ligand>
</feature>
<comment type="cofactor">
    <cofactor evidence="19">
        <name>Mg(2+)</name>
        <dbReference type="ChEBI" id="CHEBI:18420"/>
    </cofactor>
</comment>
<evidence type="ECO:0000313" key="26">
    <source>
        <dbReference type="Proteomes" id="UP000053237"/>
    </source>
</evidence>
<evidence type="ECO:0000256" key="1">
    <source>
        <dbReference type="ARBA" id="ARBA00004141"/>
    </source>
</evidence>
<dbReference type="GO" id="GO:0140326">
    <property type="term" value="F:ATPase-coupled intramembrane lipid transporter activity"/>
    <property type="evidence" value="ECO:0007669"/>
    <property type="project" value="UniProtKB-EC"/>
</dbReference>